<organism evidence="2 3">
    <name type="scientific">Gordonia sihwensis NBRC 108236</name>
    <dbReference type="NCBI Taxonomy" id="1223544"/>
    <lineage>
        <taxon>Bacteria</taxon>
        <taxon>Bacillati</taxon>
        <taxon>Actinomycetota</taxon>
        <taxon>Actinomycetes</taxon>
        <taxon>Mycobacteriales</taxon>
        <taxon>Gordoniaceae</taxon>
        <taxon>Gordonia</taxon>
    </lineage>
</organism>
<feature type="compositionally biased region" description="Polar residues" evidence="1">
    <location>
        <begin position="243"/>
        <end position="253"/>
    </location>
</feature>
<dbReference type="AlphaFoldDB" id="L7LDW0"/>
<reference evidence="2 3" key="1">
    <citation type="submission" date="2012-12" db="EMBL/GenBank/DDBJ databases">
        <title>Whole genome shotgun sequence of Gordonia sihwensis NBRC 108236.</title>
        <authorList>
            <person name="Yoshida I."/>
            <person name="Hosoyama A."/>
            <person name="Tsuchikane K."/>
            <person name="Ando Y."/>
            <person name="Baba S."/>
            <person name="Ohji S."/>
            <person name="Hamada M."/>
            <person name="Tamura T."/>
            <person name="Yamazoe A."/>
            <person name="Yamazaki S."/>
            <person name="Fujita N."/>
        </authorList>
    </citation>
    <scope>NUCLEOTIDE SEQUENCE [LARGE SCALE GENOMIC DNA]</scope>
    <source>
        <strain evidence="2 3">NBRC 108236</strain>
    </source>
</reference>
<evidence type="ECO:0000313" key="3">
    <source>
        <dbReference type="Proteomes" id="UP000035083"/>
    </source>
</evidence>
<evidence type="ECO:0000256" key="1">
    <source>
        <dbReference type="SAM" id="MobiDB-lite"/>
    </source>
</evidence>
<keyword evidence="3" id="KW-1185">Reference proteome</keyword>
<evidence type="ECO:0000313" key="2">
    <source>
        <dbReference type="EMBL" id="GAC59320.1"/>
    </source>
</evidence>
<dbReference type="Gene3D" id="1.10.30.50">
    <property type="match status" value="1"/>
</dbReference>
<dbReference type="eggNOG" id="COG1403">
    <property type="taxonomic scope" value="Bacteria"/>
</dbReference>
<evidence type="ECO:0008006" key="4">
    <source>
        <dbReference type="Google" id="ProtNLM"/>
    </source>
</evidence>
<feature type="compositionally biased region" description="Low complexity" evidence="1">
    <location>
        <begin position="264"/>
        <end position="285"/>
    </location>
</feature>
<feature type="compositionally biased region" description="Basic residues" evidence="1">
    <location>
        <begin position="398"/>
        <end position="412"/>
    </location>
</feature>
<name>L7LDW0_9ACTN</name>
<feature type="region of interest" description="Disordered" evidence="1">
    <location>
        <begin position="239"/>
        <end position="412"/>
    </location>
</feature>
<dbReference type="EMBL" id="BANU01000001">
    <property type="protein sequence ID" value="GAC59320.1"/>
    <property type="molecule type" value="Genomic_DNA"/>
</dbReference>
<dbReference type="Proteomes" id="UP000035083">
    <property type="component" value="Unassembled WGS sequence"/>
</dbReference>
<protein>
    <recommendedName>
        <fullName evidence="4">HNH nuclease domain-containing protein</fullName>
    </recommendedName>
</protein>
<accession>L7LDW0</accession>
<sequence length="412" mass="43317">MWARYGDTSAFHPLPMNVLEHPELDDRLLNEVFGFFARCSTQAAAHLTDYVITRGTAVMIAGPTRAQTMIDVCVFAGLMTEREYGDGVKVYKLVDDEPDFLHLRLKKDIDWERQRKADANRPALVVPVRLRDGDACRWCGKVVDWLDRKSGRAGTYDHLEPGEPATVDTYVVCCKTCNSSRQDGSLPTGVEELLDAPTEPLYSTTTVAWLAENRWRAKNGLPVPTATPPADMAKYLVRVPGSQPDTTPASQDDPQPAGDTSEHAAAGAMPTSGAAATGAAPGMPSQPDLHTGDPQSPGKAAAAGAPPGPRAAATGAPTETQRPAAAGAASPSTAAAGASSPAPADTDGRDAPGPDRNQPDLTDTKGPGSVVSGRDGSGRVGTGSESLPPPHRDSSSRSRGRRGGRRARRSKG</sequence>
<feature type="compositionally biased region" description="Low complexity" evidence="1">
    <location>
        <begin position="297"/>
        <end position="344"/>
    </location>
</feature>
<gene>
    <name evidence="2" type="ORF">GSI01S_01_02860</name>
</gene>
<comment type="caution">
    <text evidence="2">The sequence shown here is derived from an EMBL/GenBank/DDBJ whole genome shotgun (WGS) entry which is preliminary data.</text>
</comment>
<proteinExistence type="predicted"/>